<evidence type="ECO:0000313" key="2">
    <source>
        <dbReference type="EnsemblMetazoa" id="GPPI008496-PA"/>
    </source>
</evidence>
<feature type="transmembrane region" description="Helical" evidence="1">
    <location>
        <begin position="25"/>
        <end position="53"/>
    </location>
</feature>
<reference evidence="3" key="1">
    <citation type="submission" date="2015-01" db="EMBL/GenBank/DDBJ databases">
        <authorList>
            <person name="Aksoy S."/>
            <person name="Warren W."/>
            <person name="Wilson R.K."/>
        </authorList>
    </citation>
    <scope>NUCLEOTIDE SEQUENCE [LARGE SCALE GENOMIC DNA]</scope>
    <source>
        <strain evidence="3">IAEA</strain>
    </source>
</reference>
<keyword evidence="1" id="KW-0472">Membrane</keyword>
<evidence type="ECO:0000313" key="3">
    <source>
        <dbReference type="Proteomes" id="UP000092460"/>
    </source>
</evidence>
<evidence type="ECO:0000256" key="1">
    <source>
        <dbReference type="SAM" id="Phobius"/>
    </source>
</evidence>
<dbReference type="Proteomes" id="UP000092460">
    <property type="component" value="Unassembled WGS sequence"/>
</dbReference>
<accession>A0A1B0ATY6</accession>
<dbReference type="EnsemblMetazoa" id="GPPI008496-RA">
    <property type="protein sequence ID" value="GPPI008496-PA"/>
    <property type="gene ID" value="GPPI008496"/>
</dbReference>
<organism evidence="2 3">
    <name type="scientific">Glossina palpalis gambiensis</name>
    <dbReference type="NCBI Taxonomy" id="67801"/>
    <lineage>
        <taxon>Eukaryota</taxon>
        <taxon>Metazoa</taxon>
        <taxon>Ecdysozoa</taxon>
        <taxon>Arthropoda</taxon>
        <taxon>Hexapoda</taxon>
        <taxon>Insecta</taxon>
        <taxon>Pterygota</taxon>
        <taxon>Neoptera</taxon>
        <taxon>Endopterygota</taxon>
        <taxon>Diptera</taxon>
        <taxon>Brachycera</taxon>
        <taxon>Muscomorpha</taxon>
        <taxon>Hippoboscoidea</taxon>
        <taxon>Glossinidae</taxon>
        <taxon>Glossina</taxon>
    </lineage>
</organism>
<keyword evidence="3" id="KW-1185">Reference proteome</keyword>
<keyword evidence="1" id="KW-1133">Transmembrane helix</keyword>
<keyword evidence="1" id="KW-0812">Transmembrane</keyword>
<name>A0A1B0ATY6_9MUSC</name>
<reference evidence="2" key="2">
    <citation type="submission" date="2020-05" db="UniProtKB">
        <authorList>
            <consortium name="EnsemblMetazoa"/>
        </authorList>
    </citation>
    <scope>IDENTIFICATION</scope>
    <source>
        <strain evidence="2">IAEA</strain>
    </source>
</reference>
<protein>
    <submittedName>
        <fullName evidence="2">Uncharacterized protein</fullName>
    </submittedName>
</protein>
<dbReference type="AlphaFoldDB" id="A0A1B0ATY6"/>
<sequence length="156" mass="18036">MSTAKSSQIQSEAPVPKSWVTADFLLFRILLTITIAVGTNNNALFVHVVALMIKHKFSFYDSLLDLQVLIDLYQKIRATMDLHRSPWELMETNVVCAFPAITSSRRSCYIDLILVDFTFRATFNYAVPFNIFRKHKDTAWSTSECYLDQPPLWMFD</sequence>
<dbReference type="VEuPathDB" id="VectorBase:GPPI008496"/>
<dbReference type="EMBL" id="JXJN01003473">
    <property type="status" value="NOT_ANNOTATED_CDS"/>
    <property type="molecule type" value="Genomic_DNA"/>
</dbReference>
<proteinExistence type="predicted"/>